<evidence type="ECO:0000313" key="2">
    <source>
        <dbReference type="Proteomes" id="UP001055439"/>
    </source>
</evidence>
<dbReference type="AlphaFoldDB" id="A0A9E7FJ58"/>
<sequence>MVWDLDPLNGIILLVYPNWPHCSWGLCSCNLDGIMKVDIKFVFNILHKTQYHY</sequence>
<protein>
    <submittedName>
        <fullName evidence="1">Uncharacterized protein</fullName>
    </submittedName>
</protein>
<dbReference type="Proteomes" id="UP001055439">
    <property type="component" value="Chromosome 4"/>
</dbReference>
<reference evidence="1" key="1">
    <citation type="submission" date="2022-05" db="EMBL/GenBank/DDBJ databases">
        <title>The Musa troglodytarum L. genome provides insights into the mechanism of non-climacteric behaviour and enrichment of carotenoids.</title>
        <authorList>
            <person name="Wang J."/>
        </authorList>
    </citation>
    <scope>NUCLEOTIDE SEQUENCE</scope>
    <source>
        <tissue evidence="1">Leaf</tissue>
    </source>
</reference>
<dbReference type="EMBL" id="CP097506">
    <property type="protein sequence ID" value="URD94908.1"/>
    <property type="molecule type" value="Genomic_DNA"/>
</dbReference>
<gene>
    <name evidence="1" type="ORF">MUK42_07775</name>
</gene>
<evidence type="ECO:0000313" key="1">
    <source>
        <dbReference type="EMBL" id="URD94908.1"/>
    </source>
</evidence>
<keyword evidence="2" id="KW-1185">Reference proteome</keyword>
<accession>A0A9E7FJ58</accession>
<name>A0A9E7FJ58_9LILI</name>
<organism evidence="1 2">
    <name type="scientific">Musa troglodytarum</name>
    <name type="common">fe'i banana</name>
    <dbReference type="NCBI Taxonomy" id="320322"/>
    <lineage>
        <taxon>Eukaryota</taxon>
        <taxon>Viridiplantae</taxon>
        <taxon>Streptophyta</taxon>
        <taxon>Embryophyta</taxon>
        <taxon>Tracheophyta</taxon>
        <taxon>Spermatophyta</taxon>
        <taxon>Magnoliopsida</taxon>
        <taxon>Liliopsida</taxon>
        <taxon>Zingiberales</taxon>
        <taxon>Musaceae</taxon>
        <taxon>Musa</taxon>
    </lineage>
</organism>
<proteinExistence type="predicted"/>